<dbReference type="STRING" id="1676925.ENSPKIP00000029431"/>
<dbReference type="GO" id="GO:0005912">
    <property type="term" value="C:adherens junction"/>
    <property type="evidence" value="ECO:0007669"/>
    <property type="project" value="TreeGrafter"/>
</dbReference>
<feature type="region of interest" description="Disordered" evidence="1">
    <location>
        <begin position="559"/>
        <end position="591"/>
    </location>
</feature>
<feature type="region of interest" description="Disordered" evidence="1">
    <location>
        <begin position="1"/>
        <end position="68"/>
    </location>
</feature>
<dbReference type="Pfam" id="PF15351">
    <property type="entry name" value="JCAD"/>
    <property type="match status" value="2"/>
</dbReference>
<sequence length="1367" mass="152112">MYSVEDLLISHGYKPPRNNAPSSSEGRRLEVAERGSTSDSHGKVDCHREDTSEYGERNWKSKETSSSEVELQGDYRSCDGKLGTTCQPKPKRDLNYWRRRGQDFSVLLNHADMRGPHGAEYRVQPQGWDEAGWPRTKVAEGQEPRRTVADRKWQSLGTEEWRPAVGLGQQLFDGESERWAREQHYTKAAESSVHSRSKGKSQSLPRELLSESLQAMPIIGSQHVDATTFLGPYGKHNKCMSSEGLLAERYRPAVHASLLPRFGRPVKPPSYDAHQQTRNSSEMLAGDQGPRCRSGDKLGGWSKTGEMRQDSLTYQPAGSGLGPPGYIPPPSYKRPLNQKRDQKNYDEVSHFRLKGDLHPGTWEALKWYSRPRGGSWIDYQGNRSVPCQKMTNPGYWDQHLGCVQYLPFNDPRLRHISGGQCGNSLTDADKIRNIHREIPNAKVLEQSSHDSAFLPNEGLIPSTDVSKISVNENDSSSGWYGGLHSGNDNPITFDQNCNEYHREIQTAKLRQNGSADQEFSDSSAQLKNISPDAMETTKPVKRKSETIFCLVSVPVHLQSNRKNSDQNNNETLPDPAEQSAPSTESMDHLQNQSLQITSSTSLELPLPLNGATNRISIGKSSLKESVPTKSLQPSKHIGLRYSSSWPGDQYRDQETQTSSSEATEGSSHSCLSLQAQDQGQPVSDTNVEGSLTTDYSSMYSFHAMKGQKTLQPSSNSAFSKTSTYSDWLNRSTDPMGRPTRKQKEKDSLLVRNIEAVPALCNGEEAFGQFMLKPVGRRPWDAIEELESFNKELQDQFSQEVSVDKCMEDIDAACRDLLECRTIGNNTGNDKVPVRKLAKESRLSAESHKKATSAFRSRTAVGDPQYREGKSAFSRPVAKAVSFSDHLQNDVLVQSEGSFANYRTPGQMIKKTEPKWVSKPSVPVSLNKDVGFTELPSSNVQWAAKEPVHDVSALSYPPEFEDFCHSLQLTHESEAWTTTVPVKSRPLDMDVISQDSCKAFSSDSKQESWFSTTETEGTGKNRIPRFSGVRSVNVLKSHRLRGQGGPIWIVSNRLTEEKNSKGVSVTTSDWRSQLSLSEEHLESLHIKAKTNSMPEDLSTLYEVKCAEGIPENEPIEQRAARILGIEVPAESLFVVDQKGEREMIESSGKGVAFPSQEVPETSGSENQNLITQSKEVKDTQANEEELDVELAVPTGEDGLVTLTAGDSSGNCLDLDPGLPDELLGDEIKMCAAISDDDESQRVGDIYQNHSGLSMTPEMLQDLNSTLSCQTDPERVREAQQPQSRHLIFRSSEGDVEDGTKREEQLVSEDFSRTRRPSRGGTVAKREITLDLCYPPDSTLMQDMEMPSFSGQNGQREPRQCSCCTTFCI</sequence>
<dbReference type="InterPro" id="IPR028221">
    <property type="entry name" value="JCAD"/>
</dbReference>
<dbReference type="Proteomes" id="UP000261540">
    <property type="component" value="Unplaced"/>
</dbReference>
<proteinExistence type="predicted"/>
<feature type="compositionally biased region" description="Polar residues" evidence="1">
    <location>
        <begin position="559"/>
        <end position="571"/>
    </location>
</feature>
<evidence type="ECO:0000313" key="3">
    <source>
        <dbReference type="Proteomes" id="UP000261540"/>
    </source>
</evidence>
<feature type="region of interest" description="Disordered" evidence="1">
    <location>
        <begin position="186"/>
        <end position="205"/>
    </location>
</feature>
<feature type="compositionally biased region" description="Low complexity" evidence="1">
    <location>
        <begin position="655"/>
        <end position="669"/>
    </location>
</feature>
<dbReference type="GO" id="GO:1903589">
    <property type="term" value="P:positive regulation of blood vessel endothelial cell proliferation involved in sprouting angiogenesis"/>
    <property type="evidence" value="ECO:0007669"/>
    <property type="project" value="TreeGrafter"/>
</dbReference>
<feature type="region of interest" description="Disordered" evidence="1">
    <location>
        <begin position="510"/>
        <end position="541"/>
    </location>
</feature>
<dbReference type="GO" id="GO:0032587">
    <property type="term" value="C:ruffle membrane"/>
    <property type="evidence" value="ECO:0007669"/>
    <property type="project" value="TreeGrafter"/>
</dbReference>
<dbReference type="GeneTree" id="ENSGT00940000166891"/>
<evidence type="ECO:0000313" key="2">
    <source>
        <dbReference type="Ensembl" id="ENSPKIP00000029431.1"/>
    </source>
</evidence>
<feature type="region of interest" description="Disordered" evidence="1">
    <location>
        <begin position="261"/>
        <end position="344"/>
    </location>
</feature>
<evidence type="ECO:0008006" key="4">
    <source>
        <dbReference type="Google" id="ProtNLM"/>
    </source>
</evidence>
<organism evidence="2 3">
    <name type="scientific">Paramormyrops kingsleyae</name>
    <dbReference type="NCBI Taxonomy" id="1676925"/>
    <lineage>
        <taxon>Eukaryota</taxon>
        <taxon>Metazoa</taxon>
        <taxon>Chordata</taxon>
        <taxon>Craniata</taxon>
        <taxon>Vertebrata</taxon>
        <taxon>Euteleostomi</taxon>
        <taxon>Actinopterygii</taxon>
        <taxon>Neopterygii</taxon>
        <taxon>Teleostei</taxon>
        <taxon>Osteoglossocephala</taxon>
        <taxon>Osteoglossomorpha</taxon>
        <taxon>Osteoglossiformes</taxon>
        <taxon>Mormyridae</taxon>
        <taxon>Paramormyrops</taxon>
    </lineage>
</organism>
<dbReference type="PANTHER" id="PTHR34757:SF1">
    <property type="entry name" value="JUNCTIONAL CADHERIN 5-ASSOCIATED PROTEIN"/>
    <property type="match status" value="1"/>
</dbReference>
<keyword evidence="3" id="KW-1185">Reference proteome</keyword>
<feature type="compositionally biased region" description="Polar residues" evidence="1">
    <location>
        <begin position="670"/>
        <end position="689"/>
    </location>
</feature>
<reference evidence="2" key="2">
    <citation type="submission" date="2025-09" db="UniProtKB">
        <authorList>
            <consortium name="Ensembl"/>
        </authorList>
    </citation>
    <scope>IDENTIFICATION</scope>
</reference>
<feature type="compositionally biased region" description="Polar residues" evidence="1">
    <location>
        <begin position="579"/>
        <end position="591"/>
    </location>
</feature>
<dbReference type="PANTHER" id="PTHR34757">
    <property type="entry name" value="JUNCTIONAL PROTEIN ASSOCIATED WITH CORONARY ARTERY DISEASE"/>
    <property type="match status" value="1"/>
</dbReference>
<feature type="compositionally biased region" description="Basic and acidic residues" evidence="1">
    <location>
        <begin position="1296"/>
        <end position="1311"/>
    </location>
</feature>
<accession>A0A3B3SHD3</accession>
<feature type="compositionally biased region" description="Polar residues" evidence="1">
    <location>
        <begin position="1157"/>
        <end position="1166"/>
    </location>
</feature>
<name>A0A3B3SHD3_9TELE</name>
<feature type="region of interest" description="Disordered" evidence="1">
    <location>
        <begin position="621"/>
        <end position="689"/>
    </location>
</feature>
<dbReference type="Ensembl" id="ENSPKIT00000010228.1">
    <property type="protein sequence ID" value="ENSPKIP00000029431.1"/>
    <property type="gene ID" value="ENSPKIG00000010671.1"/>
</dbReference>
<feature type="compositionally biased region" description="Polar residues" evidence="1">
    <location>
        <begin position="273"/>
        <end position="282"/>
    </location>
</feature>
<feature type="compositionally biased region" description="Basic and acidic residues" evidence="1">
    <location>
        <begin position="40"/>
        <end position="65"/>
    </location>
</feature>
<reference evidence="2" key="1">
    <citation type="submission" date="2025-08" db="UniProtKB">
        <authorList>
            <consortium name="Ensembl"/>
        </authorList>
    </citation>
    <scope>IDENTIFICATION</scope>
</reference>
<feature type="region of interest" description="Disordered" evidence="1">
    <location>
        <begin position="1144"/>
        <end position="1166"/>
    </location>
</feature>
<evidence type="ECO:0000256" key="1">
    <source>
        <dbReference type="SAM" id="MobiDB-lite"/>
    </source>
</evidence>
<feature type="compositionally biased region" description="Polar residues" evidence="1">
    <location>
        <begin position="510"/>
        <end position="528"/>
    </location>
</feature>
<protein>
    <recommendedName>
        <fullName evidence="4">Junctional cadherin 5 associated a</fullName>
    </recommendedName>
</protein>
<feature type="region of interest" description="Disordered" evidence="1">
    <location>
        <begin position="1270"/>
        <end position="1320"/>
    </location>
</feature>